<proteinExistence type="predicted"/>
<feature type="non-terminal residue" evidence="1">
    <location>
        <position position="1"/>
    </location>
</feature>
<evidence type="ECO:0000313" key="1">
    <source>
        <dbReference type="EMBL" id="KYQ54742.1"/>
    </source>
</evidence>
<protein>
    <submittedName>
        <fullName evidence="1">Uncharacterized protein</fullName>
    </submittedName>
</protein>
<sequence length="243" mass="27297">FETNESDFIDASPQSPNFPTNSLIYSKSDMLSRNSDSELTTNVGSDRQHNFESAYEALQRAGLINSDWLLYLILAYASRVFIRERRERTCVDWVSRRLENMGVCCITTGAKRVNYIIRSTKLRQMPPGGTDHRLSLLAKSTLQERLLEALLDVVCPSSRTSALLSPDFPNKADPTFLEDIKVPLALNHIANILLVKCEEMTRHVESGVKGYGYAAIQTDRRIKDTVEIAEGDAALRLVVDEEA</sequence>
<dbReference type="EMBL" id="KQ982566">
    <property type="protein sequence ID" value="KYQ54742.1"/>
    <property type="molecule type" value="Genomic_DNA"/>
</dbReference>
<accession>A0A151X2X3</accession>
<dbReference type="Proteomes" id="UP000075809">
    <property type="component" value="Unassembled WGS sequence"/>
</dbReference>
<gene>
    <name evidence="1" type="ORF">ALC60_06344</name>
</gene>
<keyword evidence="2" id="KW-1185">Reference proteome</keyword>
<name>A0A151X2X3_9HYME</name>
<dbReference type="AlphaFoldDB" id="A0A151X2X3"/>
<reference evidence="1 2" key="1">
    <citation type="submission" date="2015-09" db="EMBL/GenBank/DDBJ databases">
        <title>Trachymyrmex zeteki WGS genome.</title>
        <authorList>
            <person name="Nygaard S."/>
            <person name="Hu H."/>
            <person name="Boomsma J."/>
            <person name="Zhang G."/>
        </authorList>
    </citation>
    <scope>NUCLEOTIDE SEQUENCE [LARGE SCALE GENOMIC DNA]</scope>
    <source>
        <strain evidence="1">Tzet28-1</strain>
        <tissue evidence="1">Whole body</tissue>
    </source>
</reference>
<organism evidence="1 2">
    <name type="scientific">Mycetomoellerius zeteki</name>
    <dbReference type="NCBI Taxonomy" id="64791"/>
    <lineage>
        <taxon>Eukaryota</taxon>
        <taxon>Metazoa</taxon>
        <taxon>Ecdysozoa</taxon>
        <taxon>Arthropoda</taxon>
        <taxon>Hexapoda</taxon>
        <taxon>Insecta</taxon>
        <taxon>Pterygota</taxon>
        <taxon>Neoptera</taxon>
        <taxon>Endopterygota</taxon>
        <taxon>Hymenoptera</taxon>
        <taxon>Apocrita</taxon>
        <taxon>Aculeata</taxon>
        <taxon>Formicoidea</taxon>
        <taxon>Formicidae</taxon>
        <taxon>Myrmicinae</taxon>
        <taxon>Mycetomoellerius</taxon>
    </lineage>
</organism>
<evidence type="ECO:0000313" key="2">
    <source>
        <dbReference type="Proteomes" id="UP000075809"/>
    </source>
</evidence>